<feature type="compositionally biased region" description="Pro residues" evidence="1">
    <location>
        <begin position="49"/>
        <end position="62"/>
    </location>
</feature>
<dbReference type="EMBL" id="CM029039">
    <property type="protein sequence ID" value="KAG2640505.1"/>
    <property type="molecule type" value="Genomic_DNA"/>
</dbReference>
<gene>
    <name evidence="2" type="ORF">PVAP13_2KG097432</name>
</gene>
<evidence type="ECO:0000256" key="1">
    <source>
        <dbReference type="SAM" id="MobiDB-lite"/>
    </source>
</evidence>
<comment type="caution">
    <text evidence="2">The sequence shown here is derived from an EMBL/GenBank/DDBJ whole genome shotgun (WGS) entry which is preliminary data.</text>
</comment>
<sequence>MQSTSPATCRTRCRPRWVREGGVRNPVGVGRIHRREEAACTEEADAAHGPPPAALPLATGPPPRERAKGSSNPGNFRSGPKEGGSGTGRCGSGDRRSGEPRRRRRIGGPPRREKGEEKGVIGWREEHWLRAAAGWLPAAGVAAGVGFGGVRWGARWVAHEPLQGSDAREGVCRKKIP</sequence>
<keyword evidence="3" id="KW-1185">Reference proteome</keyword>
<organism evidence="2 3">
    <name type="scientific">Panicum virgatum</name>
    <name type="common">Blackwell switchgrass</name>
    <dbReference type="NCBI Taxonomy" id="38727"/>
    <lineage>
        <taxon>Eukaryota</taxon>
        <taxon>Viridiplantae</taxon>
        <taxon>Streptophyta</taxon>
        <taxon>Embryophyta</taxon>
        <taxon>Tracheophyta</taxon>
        <taxon>Spermatophyta</taxon>
        <taxon>Magnoliopsida</taxon>
        <taxon>Liliopsida</taxon>
        <taxon>Poales</taxon>
        <taxon>Poaceae</taxon>
        <taxon>PACMAD clade</taxon>
        <taxon>Panicoideae</taxon>
        <taxon>Panicodae</taxon>
        <taxon>Paniceae</taxon>
        <taxon>Panicinae</taxon>
        <taxon>Panicum</taxon>
        <taxon>Panicum sect. Hiantes</taxon>
    </lineage>
</organism>
<dbReference type="Proteomes" id="UP000823388">
    <property type="component" value="Chromosome 2K"/>
</dbReference>
<feature type="compositionally biased region" description="Gly residues" evidence="1">
    <location>
        <begin position="81"/>
        <end position="91"/>
    </location>
</feature>
<accession>A0A8T0VZQ1</accession>
<evidence type="ECO:0000313" key="2">
    <source>
        <dbReference type="EMBL" id="KAG2640505.1"/>
    </source>
</evidence>
<protein>
    <submittedName>
        <fullName evidence="2">Uncharacterized protein</fullName>
    </submittedName>
</protein>
<name>A0A8T0VZQ1_PANVG</name>
<evidence type="ECO:0000313" key="3">
    <source>
        <dbReference type="Proteomes" id="UP000823388"/>
    </source>
</evidence>
<dbReference type="AlphaFoldDB" id="A0A8T0VZQ1"/>
<proteinExistence type="predicted"/>
<feature type="compositionally biased region" description="Basic and acidic residues" evidence="1">
    <location>
        <begin position="110"/>
        <end position="122"/>
    </location>
</feature>
<reference evidence="2" key="1">
    <citation type="submission" date="2020-05" db="EMBL/GenBank/DDBJ databases">
        <title>WGS assembly of Panicum virgatum.</title>
        <authorList>
            <person name="Lovell J.T."/>
            <person name="Jenkins J."/>
            <person name="Shu S."/>
            <person name="Juenger T.E."/>
            <person name="Schmutz J."/>
        </authorList>
    </citation>
    <scope>NUCLEOTIDE SEQUENCE</scope>
    <source>
        <strain evidence="2">AP13</strain>
    </source>
</reference>
<feature type="region of interest" description="Disordered" evidence="1">
    <location>
        <begin position="18"/>
        <end position="122"/>
    </location>
</feature>